<dbReference type="Gene3D" id="3.40.50.720">
    <property type="entry name" value="NAD(P)-binding Rossmann-like Domain"/>
    <property type="match status" value="1"/>
</dbReference>
<dbReference type="GO" id="GO:0005811">
    <property type="term" value="C:lipid droplet"/>
    <property type="evidence" value="ECO:0007669"/>
    <property type="project" value="TreeGrafter"/>
</dbReference>
<dbReference type="InterPro" id="IPR005097">
    <property type="entry name" value="Sacchrp_dh_NADP-bd"/>
</dbReference>
<dbReference type="PANTHER" id="PTHR12286:SF5">
    <property type="entry name" value="SACCHAROPINE DEHYDROGENASE-LIKE OXIDOREDUCTASE"/>
    <property type="match status" value="1"/>
</dbReference>
<dbReference type="Proteomes" id="UP000054549">
    <property type="component" value="Unassembled WGS sequence"/>
</dbReference>
<dbReference type="GO" id="GO:0005886">
    <property type="term" value="C:plasma membrane"/>
    <property type="evidence" value="ECO:0007669"/>
    <property type="project" value="TreeGrafter"/>
</dbReference>
<evidence type="ECO:0000313" key="4">
    <source>
        <dbReference type="EMBL" id="KIL61105.1"/>
    </source>
</evidence>
<dbReference type="InParanoid" id="A0A0C2SDL1"/>
<evidence type="ECO:0000256" key="1">
    <source>
        <dbReference type="ARBA" id="ARBA00038048"/>
    </source>
</evidence>
<dbReference type="GO" id="GO:0005739">
    <property type="term" value="C:mitochondrion"/>
    <property type="evidence" value="ECO:0007669"/>
    <property type="project" value="TreeGrafter"/>
</dbReference>
<protein>
    <recommendedName>
        <fullName evidence="3">Saccharopine dehydrogenase NADP binding domain-containing protein</fullName>
    </recommendedName>
</protein>
<feature type="transmembrane region" description="Helical" evidence="2">
    <location>
        <begin position="306"/>
        <end position="323"/>
    </location>
</feature>
<dbReference type="InterPro" id="IPR036291">
    <property type="entry name" value="NAD(P)-bd_dom_sf"/>
</dbReference>
<evidence type="ECO:0000313" key="5">
    <source>
        <dbReference type="Proteomes" id="UP000054549"/>
    </source>
</evidence>
<keyword evidence="5" id="KW-1185">Reference proteome</keyword>
<dbReference type="OrthoDB" id="10268090at2759"/>
<dbReference type="PANTHER" id="PTHR12286">
    <property type="entry name" value="SACCHAROPINE DEHYDROGENASE-LIKE OXIDOREDUCTASE"/>
    <property type="match status" value="1"/>
</dbReference>
<accession>A0A0C2SDL1</accession>
<evidence type="ECO:0000259" key="3">
    <source>
        <dbReference type="Pfam" id="PF03435"/>
    </source>
</evidence>
<proteinExistence type="inferred from homology"/>
<name>A0A0C2SDL1_AMAMK</name>
<keyword evidence="2" id="KW-0472">Membrane</keyword>
<sequence>MLDIVVLGATGFTGRLISRYLASHPQRGRFSWAVAARSKSKLDQLAEGLSLPSNVARLQFNVNDENNVDEVVKSARVVINTIGPFALYGTPVVRACVKHAVHYVDMDGEAAWIYDIIEEFDDAARKKGTIIVPCCAMDSIPSDLTVYLSNKTLKAALEEAGHNDFTGKGSSIKESLTGYQPGKTPLSGGTLHTVLAAFDGDRAKVMKTSQPYSLSPVTGVSIPIFQALYKLCIPGEKPLVGGFFMMRGINTAIVQRSFGLLEVQAEEEETKQESLAPQAATLARKQRYGPLFKYDEFLVTPSTIKALLSSYGLLFVMVLVAYVRPFRQLARKFVLQPGDGPTEEEMINGYLIGTNLTTSATNPPIQVKSTIKIDGSPGYLRGANMISECALSLLLPPVSANSSETTATYKAIPNLPSLARRGGVLTASTAFGDTLIQRLVDSGSFEFYSSVVGEKQRAV</sequence>
<dbReference type="Pfam" id="PF03435">
    <property type="entry name" value="Sacchrp_dh_NADP"/>
    <property type="match status" value="1"/>
</dbReference>
<dbReference type="InterPro" id="IPR051276">
    <property type="entry name" value="Saccharopine_DH-like_oxidrdct"/>
</dbReference>
<keyword evidence="2" id="KW-0812">Transmembrane</keyword>
<reference evidence="4 5" key="1">
    <citation type="submission" date="2014-04" db="EMBL/GenBank/DDBJ databases">
        <title>Evolutionary Origins and Diversification of the Mycorrhizal Mutualists.</title>
        <authorList>
            <consortium name="DOE Joint Genome Institute"/>
            <consortium name="Mycorrhizal Genomics Consortium"/>
            <person name="Kohler A."/>
            <person name="Kuo A."/>
            <person name="Nagy L.G."/>
            <person name="Floudas D."/>
            <person name="Copeland A."/>
            <person name="Barry K.W."/>
            <person name="Cichocki N."/>
            <person name="Veneault-Fourrey C."/>
            <person name="LaButti K."/>
            <person name="Lindquist E.A."/>
            <person name="Lipzen A."/>
            <person name="Lundell T."/>
            <person name="Morin E."/>
            <person name="Murat C."/>
            <person name="Riley R."/>
            <person name="Ohm R."/>
            <person name="Sun H."/>
            <person name="Tunlid A."/>
            <person name="Henrissat B."/>
            <person name="Grigoriev I.V."/>
            <person name="Hibbett D.S."/>
            <person name="Martin F."/>
        </authorList>
    </citation>
    <scope>NUCLEOTIDE SEQUENCE [LARGE SCALE GENOMIC DNA]</scope>
    <source>
        <strain evidence="4 5">Koide BX008</strain>
    </source>
</reference>
<comment type="similarity">
    <text evidence="1">Belongs to the saccharopine dehydrogenase family.</text>
</comment>
<dbReference type="AlphaFoldDB" id="A0A0C2SDL1"/>
<dbReference type="EMBL" id="KN818288">
    <property type="protein sequence ID" value="KIL61105.1"/>
    <property type="molecule type" value="Genomic_DNA"/>
</dbReference>
<evidence type="ECO:0000256" key="2">
    <source>
        <dbReference type="SAM" id="Phobius"/>
    </source>
</evidence>
<organism evidence="4 5">
    <name type="scientific">Amanita muscaria (strain Koide BX008)</name>
    <dbReference type="NCBI Taxonomy" id="946122"/>
    <lineage>
        <taxon>Eukaryota</taxon>
        <taxon>Fungi</taxon>
        <taxon>Dikarya</taxon>
        <taxon>Basidiomycota</taxon>
        <taxon>Agaricomycotina</taxon>
        <taxon>Agaricomycetes</taxon>
        <taxon>Agaricomycetidae</taxon>
        <taxon>Agaricales</taxon>
        <taxon>Pluteineae</taxon>
        <taxon>Amanitaceae</taxon>
        <taxon>Amanita</taxon>
    </lineage>
</organism>
<dbReference type="GO" id="GO:0009247">
    <property type="term" value="P:glycolipid biosynthetic process"/>
    <property type="evidence" value="ECO:0007669"/>
    <property type="project" value="TreeGrafter"/>
</dbReference>
<gene>
    <name evidence="4" type="ORF">M378DRAFT_82903</name>
</gene>
<feature type="domain" description="Saccharopine dehydrogenase NADP binding" evidence="3">
    <location>
        <begin position="4"/>
        <end position="132"/>
    </location>
</feature>
<keyword evidence="2" id="KW-1133">Transmembrane helix</keyword>
<dbReference type="HOGENOM" id="CLU_031002_0_1_1"/>
<dbReference type="SUPFAM" id="SSF51735">
    <property type="entry name" value="NAD(P)-binding Rossmann-fold domains"/>
    <property type="match status" value="1"/>
</dbReference>